<gene>
    <name evidence="2" type="ORF">CDAR_23331</name>
</gene>
<feature type="region of interest" description="Disordered" evidence="1">
    <location>
        <begin position="81"/>
        <end position="102"/>
    </location>
</feature>
<proteinExistence type="predicted"/>
<protein>
    <submittedName>
        <fullName evidence="2">Uncharacterized protein</fullName>
    </submittedName>
</protein>
<dbReference type="AlphaFoldDB" id="A0AAV4T7G9"/>
<evidence type="ECO:0000256" key="1">
    <source>
        <dbReference type="SAM" id="MobiDB-lite"/>
    </source>
</evidence>
<comment type="caution">
    <text evidence="2">The sequence shown here is derived from an EMBL/GenBank/DDBJ whole genome shotgun (WGS) entry which is preliminary data.</text>
</comment>
<sequence length="127" mass="14485">MSSSKAMKLKTFSYRVASPSMESKKKCLGMGPPKYTDLQELSQQISMYCDNHLNGDDSTCSRRKSFAFARYLDCVEGGELPMDNVDDEQQQQQQEEEQESVVIDCRDRASDKISFVKHNVQCTIILK</sequence>
<keyword evidence="3" id="KW-1185">Reference proteome</keyword>
<reference evidence="2 3" key="1">
    <citation type="submission" date="2021-06" db="EMBL/GenBank/DDBJ databases">
        <title>Caerostris darwini draft genome.</title>
        <authorList>
            <person name="Kono N."/>
            <person name="Arakawa K."/>
        </authorList>
    </citation>
    <scope>NUCLEOTIDE SEQUENCE [LARGE SCALE GENOMIC DNA]</scope>
</reference>
<dbReference type="EMBL" id="BPLQ01009057">
    <property type="protein sequence ID" value="GIY41421.1"/>
    <property type="molecule type" value="Genomic_DNA"/>
</dbReference>
<accession>A0AAV4T7G9</accession>
<evidence type="ECO:0000313" key="3">
    <source>
        <dbReference type="Proteomes" id="UP001054837"/>
    </source>
</evidence>
<dbReference type="Proteomes" id="UP001054837">
    <property type="component" value="Unassembled WGS sequence"/>
</dbReference>
<name>A0AAV4T7G9_9ARAC</name>
<feature type="compositionally biased region" description="Acidic residues" evidence="1">
    <location>
        <begin position="84"/>
        <end position="99"/>
    </location>
</feature>
<evidence type="ECO:0000313" key="2">
    <source>
        <dbReference type="EMBL" id="GIY41421.1"/>
    </source>
</evidence>
<organism evidence="2 3">
    <name type="scientific">Caerostris darwini</name>
    <dbReference type="NCBI Taxonomy" id="1538125"/>
    <lineage>
        <taxon>Eukaryota</taxon>
        <taxon>Metazoa</taxon>
        <taxon>Ecdysozoa</taxon>
        <taxon>Arthropoda</taxon>
        <taxon>Chelicerata</taxon>
        <taxon>Arachnida</taxon>
        <taxon>Araneae</taxon>
        <taxon>Araneomorphae</taxon>
        <taxon>Entelegynae</taxon>
        <taxon>Araneoidea</taxon>
        <taxon>Araneidae</taxon>
        <taxon>Caerostris</taxon>
    </lineage>
</organism>